<protein>
    <submittedName>
        <fullName evidence="2">Uncharacterized protein</fullName>
    </submittedName>
</protein>
<dbReference type="EMBL" id="FMWK01000003">
    <property type="protein sequence ID" value="SCZ77508.1"/>
    <property type="molecule type" value="Genomic_DNA"/>
</dbReference>
<keyword evidence="1" id="KW-0812">Transmembrane</keyword>
<evidence type="ECO:0000313" key="2">
    <source>
        <dbReference type="EMBL" id="SCZ77508.1"/>
    </source>
</evidence>
<sequence length="253" mass="29005">MGKILKKILPKKSIQKETRDLLLLSLKSRFEYYKEARVNEPESARKYRIKIIIWLVIALIFEVATIITRFNLLVFGLFIVALFILYMYVRQDSKNEKETIAKIRDQQREDYKDNADIALEEVATAISPEIGPEIVAMYLLDNYEPPLWIKIASTAISTILICLAVQILPGYNGRSKIMFIGLVLANLFLSYVGAVISKHFDNDYKDIYHYDILGSYLDKFHIIEENAKNKLSINDGEGINTVSEGPEDKTKTS</sequence>
<feature type="transmembrane region" description="Helical" evidence="1">
    <location>
        <begin position="47"/>
        <end position="66"/>
    </location>
</feature>
<evidence type="ECO:0000313" key="3">
    <source>
        <dbReference type="Proteomes" id="UP000199428"/>
    </source>
</evidence>
<name>A0A1G5RUG4_PSEXY</name>
<accession>A0A1G5RUG4</accession>
<feature type="transmembrane region" description="Helical" evidence="1">
    <location>
        <begin position="177"/>
        <end position="196"/>
    </location>
</feature>
<keyword evidence="1" id="KW-0472">Membrane</keyword>
<evidence type="ECO:0000256" key="1">
    <source>
        <dbReference type="SAM" id="Phobius"/>
    </source>
</evidence>
<feature type="transmembrane region" description="Helical" evidence="1">
    <location>
        <begin position="72"/>
        <end position="89"/>
    </location>
</feature>
<dbReference type="AlphaFoldDB" id="A0A1G5RUG4"/>
<reference evidence="2 3" key="1">
    <citation type="submission" date="2016-10" db="EMBL/GenBank/DDBJ databases">
        <authorList>
            <person name="de Groot N.N."/>
        </authorList>
    </citation>
    <scope>NUCLEOTIDE SEQUENCE [LARGE SCALE GENOMIC DNA]</scope>
    <source>
        <strain evidence="2 3">DSM 10317</strain>
    </source>
</reference>
<dbReference type="Proteomes" id="UP000199428">
    <property type="component" value="Unassembled WGS sequence"/>
</dbReference>
<feature type="transmembrane region" description="Helical" evidence="1">
    <location>
        <begin position="147"/>
        <end position="171"/>
    </location>
</feature>
<gene>
    <name evidence="2" type="ORF">SAMN02910350_00828</name>
</gene>
<keyword evidence="1" id="KW-1133">Transmembrane helix</keyword>
<dbReference type="RefSeq" id="WP_090161504.1">
    <property type="nucleotide sequence ID" value="NZ_FMWK01000003.1"/>
</dbReference>
<proteinExistence type="predicted"/>
<organism evidence="2 3">
    <name type="scientific">Pseudobutyrivibrio xylanivorans</name>
    <dbReference type="NCBI Taxonomy" id="185007"/>
    <lineage>
        <taxon>Bacteria</taxon>
        <taxon>Bacillati</taxon>
        <taxon>Bacillota</taxon>
        <taxon>Clostridia</taxon>
        <taxon>Lachnospirales</taxon>
        <taxon>Lachnospiraceae</taxon>
        <taxon>Pseudobutyrivibrio</taxon>
    </lineage>
</organism>